<organism evidence="1 2">
    <name type="scientific">Paractinoplanes tereljensis</name>
    <dbReference type="NCBI Taxonomy" id="571912"/>
    <lineage>
        <taxon>Bacteria</taxon>
        <taxon>Bacillati</taxon>
        <taxon>Actinomycetota</taxon>
        <taxon>Actinomycetes</taxon>
        <taxon>Micromonosporales</taxon>
        <taxon>Micromonosporaceae</taxon>
        <taxon>Paractinoplanes</taxon>
    </lineage>
</organism>
<evidence type="ECO:0000313" key="2">
    <source>
        <dbReference type="Proteomes" id="UP000623608"/>
    </source>
</evidence>
<keyword evidence="2" id="KW-1185">Reference proteome</keyword>
<protein>
    <submittedName>
        <fullName evidence="1">Uncharacterized protein</fullName>
    </submittedName>
</protein>
<proteinExistence type="predicted"/>
<accession>A0A919TWF6</accession>
<reference evidence="1" key="1">
    <citation type="submission" date="2021-01" db="EMBL/GenBank/DDBJ databases">
        <title>Whole genome shotgun sequence of Actinoplanes tereljensis NBRC 105297.</title>
        <authorList>
            <person name="Komaki H."/>
            <person name="Tamura T."/>
        </authorList>
    </citation>
    <scope>NUCLEOTIDE SEQUENCE</scope>
    <source>
        <strain evidence="1">NBRC 105297</strain>
    </source>
</reference>
<dbReference type="Proteomes" id="UP000623608">
    <property type="component" value="Unassembled WGS sequence"/>
</dbReference>
<evidence type="ECO:0000313" key="1">
    <source>
        <dbReference type="EMBL" id="GIF25923.1"/>
    </source>
</evidence>
<name>A0A919TWF6_9ACTN</name>
<dbReference type="AlphaFoldDB" id="A0A919TWF6"/>
<comment type="caution">
    <text evidence="1">The sequence shown here is derived from an EMBL/GenBank/DDBJ whole genome shotgun (WGS) entry which is preliminary data.</text>
</comment>
<dbReference type="EMBL" id="BOMY01000055">
    <property type="protein sequence ID" value="GIF25923.1"/>
    <property type="molecule type" value="Genomic_DNA"/>
</dbReference>
<gene>
    <name evidence="1" type="ORF">Ate02nite_86530</name>
</gene>
<sequence>MAGARRVSCTYRDRVPRDWGGAYGRRDLLFLGKAASSRKLLLAGGVLGNRRASIGGPGAERRTLWI</sequence>